<keyword evidence="3" id="KW-1185">Reference proteome</keyword>
<proteinExistence type="predicted"/>
<reference evidence="2" key="4">
    <citation type="submission" date="2025-09" db="UniProtKB">
        <authorList>
            <consortium name="Ensembl"/>
        </authorList>
    </citation>
    <scope>IDENTIFICATION</scope>
</reference>
<protein>
    <submittedName>
        <fullName evidence="2">FA core complex associated protein 24</fullName>
    </submittedName>
</protein>
<reference evidence="2" key="3">
    <citation type="submission" date="2025-08" db="UniProtKB">
        <authorList>
            <consortium name="Ensembl"/>
        </authorList>
    </citation>
    <scope>IDENTIFICATION</scope>
</reference>
<reference evidence="3" key="1">
    <citation type="submission" date="2013-03" db="EMBL/GenBank/DDBJ databases">
        <authorList>
            <person name="Jeffery W."/>
            <person name="Warren W."/>
            <person name="Wilson R.K."/>
        </authorList>
    </citation>
    <scope>NUCLEOTIDE SEQUENCE</scope>
    <source>
        <strain evidence="3">female</strain>
    </source>
</reference>
<dbReference type="GeneTree" id="ENSGT00390000009456"/>
<dbReference type="Gene3D" id="3.40.50.10130">
    <property type="match status" value="1"/>
</dbReference>
<evidence type="ECO:0000259" key="1">
    <source>
        <dbReference type="Pfam" id="PF17949"/>
    </source>
</evidence>
<dbReference type="InterPro" id="IPR040646">
    <property type="entry name" value="PND"/>
</dbReference>
<evidence type="ECO:0000313" key="3">
    <source>
        <dbReference type="Proteomes" id="UP000018467"/>
    </source>
</evidence>
<dbReference type="AlphaFoldDB" id="A0A3B1JUR3"/>
<dbReference type="Proteomes" id="UP000018467">
    <property type="component" value="Unassembled WGS sequence"/>
</dbReference>
<evidence type="ECO:0000313" key="2">
    <source>
        <dbReference type="Ensembl" id="ENSAMXP00000045595.1"/>
    </source>
</evidence>
<dbReference type="InParanoid" id="A0A3B1JUR3"/>
<sequence>MDLKPSTAVSVNAVPPYGHLIISSKWRGSTLVQHFKGSVSLIYEEELGVVDIHLSNRSCILYVSESDQIAGTDYKRKIVRFRNSNSKLQGIVLVEKTRLSEQYFSGLQKFVVLELGLTLLPVSSPAEAAQLIERMGKSDGFWVHLILKALGEYALTVSITNYSLIEQSVFPSISLPLFSVALVMYWFSARLLPLSAAHCWQCFGLPAGLQSSPPFNRLTGGDQLNPGPFIVPPVLLAREKLQHKFTT</sequence>
<dbReference type="GO" id="GO:0043240">
    <property type="term" value="C:Fanconi anaemia nuclear complex"/>
    <property type="evidence" value="ECO:0007669"/>
    <property type="project" value="InterPro"/>
</dbReference>
<accession>A0A3B1JUR3</accession>
<reference evidence="3" key="2">
    <citation type="journal article" date="2014" name="Nat. Commun.">
        <title>The cavefish genome reveals candidate genes for eye loss.</title>
        <authorList>
            <person name="McGaugh S.E."/>
            <person name="Gross J.B."/>
            <person name="Aken B."/>
            <person name="Blin M."/>
            <person name="Borowsky R."/>
            <person name="Chalopin D."/>
            <person name="Hinaux H."/>
            <person name="Jeffery W.R."/>
            <person name="Keene A."/>
            <person name="Ma L."/>
            <person name="Minx P."/>
            <person name="Murphy D."/>
            <person name="O'Quin K.E."/>
            <person name="Retaux S."/>
            <person name="Rohner N."/>
            <person name="Searle S.M."/>
            <person name="Stahl B.A."/>
            <person name="Tabin C."/>
            <person name="Volff J.N."/>
            <person name="Yoshizawa M."/>
            <person name="Warren W.C."/>
        </authorList>
    </citation>
    <scope>NUCLEOTIDE SEQUENCE [LARGE SCALE GENOMIC DNA]</scope>
    <source>
        <strain evidence="3">female</strain>
    </source>
</reference>
<name>A0A3B1JUR3_ASTMX</name>
<dbReference type="PANTHER" id="PTHR31786:SF2">
    <property type="entry name" value="FANCONI ANEMIA CORE COMPLEX-ASSOCIATED PROTEIN 24"/>
    <property type="match status" value="1"/>
</dbReference>
<feature type="domain" description="Fanconi anemia core complex-associated protein 24 pseudonuclease" evidence="1">
    <location>
        <begin position="16"/>
        <end position="135"/>
    </location>
</feature>
<dbReference type="GO" id="GO:0003682">
    <property type="term" value="F:chromatin binding"/>
    <property type="evidence" value="ECO:0007669"/>
    <property type="project" value="TreeGrafter"/>
</dbReference>
<dbReference type="Bgee" id="ENSAMXG00000034386">
    <property type="expression patterns" value="Expressed in testis and 5 other cell types or tissues"/>
</dbReference>
<dbReference type="STRING" id="7994.ENSAMXP00000045595"/>
<organism evidence="2 3">
    <name type="scientific">Astyanax mexicanus</name>
    <name type="common">Blind cave fish</name>
    <name type="synonym">Astyanax fasciatus mexicanus</name>
    <dbReference type="NCBI Taxonomy" id="7994"/>
    <lineage>
        <taxon>Eukaryota</taxon>
        <taxon>Metazoa</taxon>
        <taxon>Chordata</taxon>
        <taxon>Craniata</taxon>
        <taxon>Vertebrata</taxon>
        <taxon>Euteleostomi</taxon>
        <taxon>Actinopterygii</taxon>
        <taxon>Neopterygii</taxon>
        <taxon>Teleostei</taxon>
        <taxon>Ostariophysi</taxon>
        <taxon>Characiformes</taxon>
        <taxon>Characoidei</taxon>
        <taxon>Acestrorhamphidae</taxon>
        <taxon>Acestrorhamphinae</taxon>
        <taxon>Astyanax</taxon>
    </lineage>
</organism>
<dbReference type="Ensembl" id="ENSAMXT00000053542.1">
    <property type="protein sequence ID" value="ENSAMXP00000045595.1"/>
    <property type="gene ID" value="ENSAMXG00000034386.1"/>
</dbReference>
<dbReference type="CDD" id="cd20076">
    <property type="entry name" value="XPF_nuclease_FAAP24"/>
    <property type="match status" value="1"/>
</dbReference>
<dbReference type="InterPro" id="IPR026985">
    <property type="entry name" value="FAAP24"/>
</dbReference>
<dbReference type="PANTHER" id="PTHR31786">
    <property type="entry name" value="FANCONI ANEMIA CORE COMPLEX-ASSOCIATED PROTEIN 24"/>
    <property type="match status" value="1"/>
</dbReference>
<dbReference type="GO" id="GO:0036297">
    <property type="term" value="P:interstrand cross-link repair"/>
    <property type="evidence" value="ECO:0007669"/>
    <property type="project" value="InterPro"/>
</dbReference>
<dbReference type="Pfam" id="PF17949">
    <property type="entry name" value="PND"/>
    <property type="match status" value="1"/>
</dbReference>